<feature type="region of interest" description="Disordered" evidence="1">
    <location>
        <begin position="593"/>
        <end position="701"/>
    </location>
</feature>
<evidence type="ECO:0000313" key="3">
    <source>
        <dbReference type="Proteomes" id="UP000504638"/>
    </source>
</evidence>
<feature type="compositionally biased region" description="Polar residues" evidence="1">
    <location>
        <begin position="687"/>
        <end position="697"/>
    </location>
</feature>
<feature type="compositionally biased region" description="Polar residues" evidence="1">
    <location>
        <begin position="329"/>
        <end position="354"/>
    </location>
</feature>
<reference evidence="4" key="3">
    <citation type="submission" date="2025-04" db="UniProtKB">
        <authorList>
            <consortium name="RefSeq"/>
        </authorList>
    </citation>
    <scope>IDENTIFICATION</scope>
    <source>
        <strain evidence="4">CBS 781.70</strain>
    </source>
</reference>
<proteinExistence type="predicted"/>
<feature type="compositionally biased region" description="Basic and acidic residues" evidence="1">
    <location>
        <begin position="209"/>
        <end position="221"/>
    </location>
</feature>
<feature type="region of interest" description="Disordered" evidence="1">
    <location>
        <begin position="160"/>
        <end position="581"/>
    </location>
</feature>
<feature type="compositionally biased region" description="Polar residues" evidence="1">
    <location>
        <begin position="91"/>
        <end position="102"/>
    </location>
</feature>
<feature type="compositionally biased region" description="Polar residues" evidence="1">
    <location>
        <begin position="242"/>
        <end position="254"/>
    </location>
</feature>
<feature type="compositionally biased region" description="Low complexity" evidence="1">
    <location>
        <begin position="222"/>
        <end position="241"/>
    </location>
</feature>
<dbReference type="Proteomes" id="UP000504638">
    <property type="component" value="Unplaced"/>
</dbReference>
<evidence type="ECO:0000313" key="4">
    <source>
        <dbReference type="RefSeq" id="XP_033537963.1"/>
    </source>
</evidence>
<gene>
    <name evidence="2 4" type="ORF">P152DRAFT_511125</name>
</gene>
<feature type="compositionally biased region" description="Basic and acidic residues" evidence="1">
    <location>
        <begin position="175"/>
        <end position="184"/>
    </location>
</feature>
<feature type="region of interest" description="Disordered" evidence="1">
    <location>
        <begin position="82"/>
        <end position="138"/>
    </location>
</feature>
<feature type="region of interest" description="Disordered" evidence="1">
    <location>
        <begin position="964"/>
        <end position="1000"/>
    </location>
</feature>
<keyword evidence="3" id="KW-1185">Reference proteome</keyword>
<feature type="compositionally biased region" description="Basic and acidic residues" evidence="1">
    <location>
        <begin position="397"/>
        <end position="425"/>
    </location>
</feature>
<reference evidence="2 4" key="1">
    <citation type="submission" date="2020-01" db="EMBL/GenBank/DDBJ databases">
        <authorList>
            <consortium name="DOE Joint Genome Institute"/>
            <person name="Haridas S."/>
            <person name="Albert R."/>
            <person name="Binder M."/>
            <person name="Bloem J."/>
            <person name="Labutti K."/>
            <person name="Salamov A."/>
            <person name="Andreopoulos B."/>
            <person name="Baker S.E."/>
            <person name="Barry K."/>
            <person name="Bills G."/>
            <person name="Bluhm B.H."/>
            <person name="Cannon C."/>
            <person name="Castanera R."/>
            <person name="Culley D.E."/>
            <person name="Daum C."/>
            <person name="Ezra D."/>
            <person name="Gonzalez J.B."/>
            <person name="Henrissat B."/>
            <person name="Kuo A."/>
            <person name="Liang C."/>
            <person name="Lipzen A."/>
            <person name="Lutzoni F."/>
            <person name="Magnuson J."/>
            <person name="Mondo S."/>
            <person name="Nolan M."/>
            <person name="Ohm R."/>
            <person name="Pangilinan J."/>
            <person name="Park H.-J."/>
            <person name="Ramirez L."/>
            <person name="Alfaro M."/>
            <person name="Sun H."/>
            <person name="Tritt A."/>
            <person name="Yoshinaga Y."/>
            <person name="Zwiers L.-H."/>
            <person name="Turgeon B.G."/>
            <person name="Goodwin S.B."/>
            <person name="Spatafora J.W."/>
            <person name="Crous P.W."/>
            <person name="Grigoriev I.V."/>
        </authorList>
    </citation>
    <scope>NUCLEOTIDE SEQUENCE</scope>
    <source>
        <strain evidence="2 4">CBS 781.70</strain>
    </source>
</reference>
<evidence type="ECO:0000256" key="1">
    <source>
        <dbReference type="SAM" id="MobiDB-lite"/>
    </source>
</evidence>
<feature type="region of interest" description="Disordered" evidence="1">
    <location>
        <begin position="717"/>
        <end position="776"/>
    </location>
</feature>
<dbReference type="EMBL" id="ML975150">
    <property type="protein sequence ID" value="KAF1816332.1"/>
    <property type="molecule type" value="Genomic_DNA"/>
</dbReference>
<feature type="region of interest" description="Disordered" evidence="1">
    <location>
        <begin position="1014"/>
        <end position="1108"/>
    </location>
</feature>
<dbReference type="AlphaFoldDB" id="A0A6G1GE73"/>
<evidence type="ECO:0000313" key="2">
    <source>
        <dbReference type="EMBL" id="KAF1816332.1"/>
    </source>
</evidence>
<feature type="compositionally biased region" description="Low complexity" evidence="1">
    <location>
        <begin position="740"/>
        <end position="760"/>
    </location>
</feature>
<feature type="compositionally biased region" description="Polar residues" evidence="1">
    <location>
        <begin position="269"/>
        <end position="314"/>
    </location>
</feature>
<dbReference type="GeneID" id="54423270"/>
<feature type="compositionally biased region" description="Basic and acidic residues" evidence="1">
    <location>
        <begin position="895"/>
        <end position="906"/>
    </location>
</feature>
<sequence length="1200" mass="128851">MGHVWSLRKAPLTPPAVPRVVRASLFPPVGKALQNCFSSVLSPEAASSIVVRKPMFAAEQRGRVGLKGRRSSGSNYRATAWQIDNGPSHIPHSQSQRQQPLSASKMGRGSVSEARSLSDPAITPDLLRNSRGMTQPNTTDLRASIQSHDQFFDCDEHAQAAKAGEDPNAVPVNHVKSDTSRPIDNRPASQSTSHPIPEEPHSVQSSNDANDRRFQELRRPTESSTSSSATSQDSNLDSSSTIVTSPTAGSSFSSPPKPDAPKSVAPSLSPYSSPTNITSAAKNTQSTPPVSKIKQQQSLPALSSTRAVSYQYSHRSPKTPAKGAKRQPASRSSYGIATANGPPQSLITRQSYSSDLGRLYRRHDREQAGGQPRNFDSLGHGSTTSRSAVTLEGSPVVKEEKLEERKSGEASSSKENDAAAHDGKTASEPQNTRDQNEREDMARGPRMDPHYEDDDHAIEDLIGLEEQESGRSFGAEGGNSAGSEDLFLHLAKKQDSVADDPGVTKRKSRIARVPQRQSFPTHYTPPARLRRDSNDQGSDYAESPLMSVTGESGSRYRRSSTFTTPSYRNHPESSPISPSLRIEPTKSRAMATLPHSPLVSPGSQPPNLEHGTRNRRPSISESMYAASARQRSYRPSRLNYDASADFNLDPESSTHDEMPLEEDTTITGLIGRPRAQSRAAMDATAESVGSNPTSAPSTVWDELDDIKSRIRNLELTGKWPSTSGATISSSPHTDRDRPRTAGTGVTTTVTTVSSSPRRATNTPKRSESLEGSFDPNTPTSLHLGGPAAVSLHPLLHDALTRAKELLPSPLYSSLEVAASDALELAVLASTSQSGPQGTASIYSHNVMGLNNFGSSNVDRKIKRKVDGLCRSMTELTIAMCDGRMDSNTTTAAAETRTRPGSKDGLSRRPSINGDHEGGPPVSYPLVNYSRVSRSASLEPDPDYIRSTPSRALDRIEARRSSLMTFQSNSATNSPRDSTNQPHSTFSPQSPAESKLHVPSSQPIRAGTSLLRNRHTSRPFDASSPITFSSDQAPDTTESAENSPSLRIPSRAATEVSPSTRHSLSERRHFNLTELRASRAKRLSLGREGPASASSSTTTGSGVYTSNVPLPETRSAYLTVGGQPGSSTTGTAKEGPGYAHGLRRVQMGLNVGTGERAASRIDTSRVPMSAGAGTRRYLDREGRRTSLGGNVAAGRNSSLRS</sequence>
<dbReference type="OrthoDB" id="5369729at2759"/>
<feature type="compositionally biased region" description="Polar residues" evidence="1">
    <location>
        <begin position="1023"/>
        <end position="1044"/>
    </location>
</feature>
<feature type="compositionally biased region" description="Low complexity" evidence="1">
    <location>
        <begin position="1090"/>
        <end position="1101"/>
    </location>
</feature>
<feature type="region of interest" description="Disordered" evidence="1">
    <location>
        <begin position="1166"/>
        <end position="1200"/>
    </location>
</feature>
<protein>
    <submittedName>
        <fullName evidence="2 4">Uncharacterized protein</fullName>
    </submittedName>
</protein>
<feature type="region of interest" description="Disordered" evidence="1">
    <location>
        <begin position="889"/>
        <end position="925"/>
    </location>
</feature>
<reference evidence="4" key="2">
    <citation type="submission" date="2020-04" db="EMBL/GenBank/DDBJ databases">
        <authorList>
            <consortium name="NCBI Genome Project"/>
        </authorList>
    </citation>
    <scope>NUCLEOTIDE SEQUENCE</scope>
    <source>
        <strain evidence="4">CBS 781.70</strain>
    </source>
</reference>
<feature type="compositionally biased region" description="Acidic residues" evidence="1">
    <location>
        <begin position="451"/>
        <end position="467"/>
    </location>
</feature>
<organism evidence="2">
    <name type="scientific">Eremomyces bilateralis CBS 781.70</name>
    <dbReference type="NCBI Taxonomy" id="1392243"/>
    <lineage>
        <taxon>Eukaryota</taxon>
        <taxon>Fungi</taxon>
        <taxon>Dikarya</taxon>
        <taxon>Ascomycota</taxon>
        <taxon>Pezizomycotina</taxon>
        <taxon>Dothideomycetes</taxon>
        <taxon>Dothideomycetes incertae sedis</taxon>
        <taxon>Eremomycetales</taxon>
        <taxon>Eremomycetaceae</taxon>
        <taxon>Eremomyces</taxon>
    </lineage>
</organism>
<dbReference type="RefSeq" id="XP_033537963.1">
    <property type="nucleotide sequence ID" value="XM_033682700.1"/>
</dbReference>
<name>A0A6G1GE73_9PEZI</name>
<feature type="compositionally biased region" description="Basic and acidic residues" evidence="1">
    <location>
        <begin position="434"/>
        <end position="450"/>
    </location>
</feature>
<feature type="compositionally biased region" description="Polar residues" evidence="1">
    <location>
        <begin position="964"/>
        <end position="991"/>
    </location>
</feature>
<feature type="compositionally biased region" description="Polar residues" evidence="1">
    <location>
        <begin position="559"/>
        <end position="577"/>
    </location>
</feature>
<feature type="region of interest" description="Disordered" evidence="1">
    <location>
        <begin position="1119"/>
        <end position="1138"/>
    </location>
</feature>
<feature type="compositionally biased region" description="Polar residues" evidence="1">
    <location>
        <begin position="719"/>
        <end position="731"/>
    </location>
</feature>
<accession>A0A6G1GE73</accession>